<accession>A0A3E5GAB0</accession>
<proteinExistence type="predicted"/>
<dbReference type="PROSITE" id="PS00041">
    <property type="entry name" value="HTH_ARAC_FAMILY_1"/>
    <property type="match status" value="1"/>
</dbReference>
<gene>
    <name evidence="5" type="ORF">DXB16_10430</name>
</gene>
<dbReference type="InterPro" id="IPR018060">
    <property type="entry name" value="HTH_AraC"/>
</dbReference>
<dbReference type="Proteomes" id="UP000261285">
    <property type="component" value="Unassembled WGS sequence"/>
</dbReference>
<keyword evidence="3" id="KW-0804">Transcription</keyword>
<evidence type="ECO:0000256" key="2">
    <source>
        <dbReference type="ARBA" id="ARBA00023125"/>
    </source>
</evidence>
<organism evidence="5 6">
    <name type="scientific">Dorea longicatena</name>
    <dbReference type="NCBI Taxonomy" id="88431"/>
    <lineage>
        <taxon>Bacteria</taxon>
        <taxon>Bacillati</taxon>
        <taxon>Bacillota</taxon>
        <taxon>Clostridia</taxon>
        <taxon>Lachnospirales</taxon>
        <taxon>Lachnospiraceae</taxon>
        <taxon>Dorea</taxon>
    </lineage>
</organism>
<dbReference type="InterPro" id="IPR037923">
    <property type="entry name" value="HTH-like"/>
</dbReference>
<dbReference type="InterPro" id="IPR009057">
    <property type="entry name" value="Homeodomain-like_sf"/>
</dbReference>
<dbReference type="Pfam" id="PF02311">
    <property type="entry name" value="AraC_binding"/>
    <property type="match status" value="1"/>
</dbReference>
<keyword evidence="1" id="KW-0805">Transcription regulation</keyword>
<dbReference type="InterPro" id="IPR003313">
    <property type="entry name" value="AraC-bd"/>
</dbReference>
<sequence>MNNRDNYFNRKGQESFVDIFKKSDIKNGQNFPRHWHEHLQVYYFISGTAKLECGKNNFEVQANDLVIVNPNELHYLESTSDNLVFYTIRFEPSFLFSNHVDLLQTKYLTPITLNRIEFNNLIQNNTELTELVKKVLMEYFNKKIGYELAIKGYIYYLVVTLLRNHVQHILTQSELDDKEATLIRFQPAFELIEKKYNEKITLSKLANTVGLSVHHFCRSFKQLTGKTTTDYINNIRLDKSIYYLKQTDYNITEIALMCGFENGNYFSRMFKKYHSTSPSQYRNLYKNLAVTPKE</sequence>
<dbReference type="SUPFAM" id="SSF51215">
    <property type="entry name" value="Regulatory protein AraC"/>
    <property type="match status" value="1"/>
</dbReference>
<dbReference type="GO" id="GO:0003700">
    <property type="term" value="F:DNA-binding transcription factor activity"/>
    <property type="evidence" value="ECO:0007669"/>
    <property type="project" value="InterPro"/>
</dbReference>
<evidence type="ECO:0000256" key="3">
    <source>
        <dbReference type="ARBA" id="ARBA00023163"/>
    </source>
</evidence>
<protein>
    <submittedName>
        <fullName evidence="5">AraC family transcriptional regulator</fullName>
    </submittedName>
</protein>
<dbReference type="PANTHER" id="PTHR43280">
    <property type="entry name" value="ARAC-FAMILY TRANSCRIPTIONAL REGULATOR"/>
    <property type="match status" value="1"/>
</dbReference>
<dbReference type="Pfam" id="PF12833">
    <property type="entry name" value="HTH_18"/>
    <property type="match status" value="1"/>
</dbReference>
<dbReference type="PROSITE" id="PS01124">
    <property type="entry name" value="HTH_ARAC_FAMILY_2"/>
    <property type="match status" value="1"/>
</dbReference>
<evidence type="ECO:0000259" key="4">
    <source>
        <dbReference type="PROSITE" id="PS01124"/>
    </source>
</evidence>
<reference evidence="5 6" key="1">
    <citation type="submission" date="2018-08" db="EMBL/GenBank/DDBJ databases">
        <title>A genome reference for cultivated species of the human gut microbiota.</title>
        <authorList>
            <person name="Zou Y."/>
            <person name="Xue W."/>
            <person name="Luo G."/>
        </authorList>
    </citation>
    <scope>NUCLEOTIDE SEQUENCE [LARGE SCALE GENOMIC DNA]</scope>
    <source>
        <strain evidence="5 6">OM02-16</strain>
    </source>
</reference>
<dbReference type="Gene3D" id="2.60.120.10">
    <property type="entry name" value="Jelly Rolls"/>
    <property type="match status" value="1"/>
</dbReference>
<feature type="domain" description="HTH araC/xylS-type" evidence="4">
    <location>
        <begin position="186"/>
        <end position="284"/>
    </location>
</feature>
<evidence type="ECO:0000313" key="6">
    <source>
        <dbReference type="Proteomes" id="UP000261285"/>
    </source>
</evidence>
<evidence type="ECO:0000313" key="5">
    <source>
        <dbReference type="EMBL" id="RGO31472.1"/>
    </source>
</evidence>
<dbReference type="Gene3D" id="1.10.10.60">
    <property type="entry name" value="Homeodomain-like"/>
    <property type="match status" value="2"/>
</dbReference>
<dbReference type="EMBL" id="QSVN01000011">
    <property type="protein sequence ID" value="RGO31472.1"/>
    <property type="molecule type" value="Genomic_DNA"/>
</dbReference>
<dbReference type="RefSeq" id="WP_117598244.1">
    <property type="nucleotide sequence ID" value="NZ_CABMEZ010000011.1"/>
</dbReference>
<name>A0A3E5GAB0_9FIRM</name>
<dbReference type="SUPFAM" id="SSF46689">
    <property type="entry name" value="Homeodomain-like"/>
    <property type="match status" value="2"/>
</dbReference>
<dbReference type="InterPro" id="IPR020449">
    <property type="entry name" value="Tscrpt_reg_AraC-type_HTH"/>
</dbReference>
<dbReference type="PANTHER" id="PTHR43280:SF2">
    <property type="entry name" value="HTH-TYPE TRANSCRIPTIONAL REGULATOR EXSA"/>
    <property type="match status" value="1"/>
</dbReference>
<dbReference type="GO" id="GO:0043565">
    <property type="term" value="F:sequence-specific DNA binding"/>
    <property type="evidence" value="ECO:0007669"/>
    <property type="project" value="InterPro"/>
</dbReference>
<comment type="caution">
    <text evidence="5">The sequence shown here is derived from an EMBL/GenBank/DDBJ whole genome shotgun (WGS) entry which is preliminary data.</text>
</comment>
<dbReference type="PRINTS" id="PR00032">
    <property type="entry name" value="HTHARAC"/>
</dbReference>
<dbReference type="AlphaFoldDB" id="A0A3E5GAB0"/>
<dbReference type="SMART" id="SM00342">
    <property type="entry name" value="HTH_ARAC"/>
    <property type="match status" value="1"/>
</dbReference>
<dbReference type="InterPro" id="IPR018062">
    <property type="entry name" value="HTH_AraC-typ_CS"/>
</dbReference>
<evidence type="ECO:0000256" key="1">
    <source>
        <dbReference type="ARBA" id="ARBA00023015"/>
    </source>
</evidence>
<keyword evidence="2" id="KW-0238">DNA-binding</keyword>
<dbReference type="InterPro" id="IPR014710">
    <property type="entry name" value="RmlC-like_jellyroll"/>
</dbReference>